<dbReference type="PANTHER" id="PTHR20857:SF23">
    <property type="entry name" value="THIAMINE BIOSYNTHETIC BIFUNCTIONAL ENZYME"/>
    <property type="match status" value="1"/>
</dbReference>
<dbReference type="AlphaFoldDB" id="A0A7H8QYJ2"/>
<dbReference type="RefSeq" id="XP_035345337.1">
    <property type="nucleotide sequence ID" value="XM_035489444.1"/>
</dbReference>
<dbReference type="GeneID" id="55993786"/>
<dbReference type="GO" id="GO:0005737">
    <property type="term" value="C:cytoplasm"/>
    <property type="evidence" value="ECO:0007669"/>
    <property type="project" value="TreeGrafter"/>
</dbReference>
<comment type="function">
    <text evidence="3">Condenses 4-methyl-5-(beta-hydroxyethyl)thiazole monophosphate (THZ-P) and 2-methyl-4-amino-5-hydroxymethyl pyrimidine pyrophosphate (HMP-PP) to form thiamine monophosphate (TMP).</text>
</comment>
<name>A0A7H8QYJ2_TALRU</name>
<proteinExistence type="inferred from homology"/>
<dbReference type="UniPathway" id="UPA00060">
    <property type="reaction ID" value="UER00139"/>
</dbReference>
<dbReference type="InterPro" id="IPR029056">
    <property type="entry name" value="Ribokinase-like"/>
</dbReference>
<dbReference type="GO" id="GO:0005524">
    <property type="term" value="F:ATP binding"/>
    <property type="evidence" value="ECO:0007669"/>
    <property type="project" value="UniProtKB-KW"/>
</dbReference>
<evidence type="ECO:0000256" key="17">
    <source>
        <dbReference type="ARBA" id="ARBA00061283"/>
    </source>
</evidence>
<dbReference type="FunFam" id="3.40.1190.20:FF:000042">
    <property type="entry name" value="Probable thiamine biosynthetic bifunctional enzyme"/>
    <property type="match status" value="1"/>
</dbReference>
<dbReference type="PANTHER" id="PTHR20857">
    <property type="entry name" value="THIAMINE-PHOSPHATE PYROPHOSPHORYLASE"/>
    <property type="match status" value="1"/>
</dbReference>
<dbReference type="InterPro" id="IPR013785">
    <property type="entry name" value="Aldolase_TIM"/>
</dbReference>
<evidence type="ECO:0000256" key="9">
    <source>
        <dbReference type="ARBA" id="ARBA00022777"/>
    </source>
</evidence>
<evidence type="ECO:0000256" key="13">
    <source>
        <dbReference type="ARBA" id="ARBA00047334"/>
    </source>
</evidence>
<organism evidence="19 20">
    <name type="scientific">Talaromyces rugulosus</name>
    <name type="common">Penicillium rugulosum</name>
    <dbReference type="NCBI Taxonomy" id="121627"/>
    <lineage>
        <taxon>Eukaryota</taxon>
        <taxon>Fungi</taxon>
        <taxon>Dikarya</taxon>
        <taxon>Ascomycota</taxon>
        <taxon>Pezizomycotina</taxon>
        <taxon>Eurotiomycetes</taxon>
        <taxon>Eurotiomycetidae</taxon>
        <taxon>Eurotiales</taxon>
        <taxon>Trichocomaceae</taxon>
        <taxon>Talaromyces</taxon>
        <taxon>Talaromyces sect. Islandici</taxon>
    </lineage>
</organism>
<dbReference type="Gene3D" id="3.20.20.70">
    <property type="entry name" value="Aldolase class I"/>
    <property type="match status" value="1"/>
</dbReference>
<dbReference type="HAMAP" id="MF_00228">
    <property type="entry name" value="Thz_kinase"/>
    <property type="match status" value="1"/>
</dbReference>
<comment type="pathway">
    <text evidence="5">Cofactor biosynthesis; thiamine diphosphate biosynthesis; thiamine phosphate from 4-amino-2-methyl-5-diphosphomethylpyrimidine and 4-methyl-5-(2-phosphoethyl)-thiazole: step 1/1.</text>
</comment>
<keyword evidence="6" id="KW-0808">Transferase</keyword>
<feature type="domain" description="Thiamine phosphate synthase/TenI" evidence="18">
    <location>
        <begin position="7"/>
        <end position="201"/>
    </location>
</feature>
<evidence type="ECO:0000313" key="19">
    <source>
        <dbReference type="EMBL" id="QKX59159.1"/>
    </source>
</evidence>
<keyword evidence="12" id="KW-0784">Thiamine biosynthesis</keyword>
<evidence type="ECO:0000256" key="5">
    <source>
        <dbReference type="ARBA" id="ARBA00005165"/>
    </source>
</evidence>
<keyword evidence="11" id="KW-0460">Magnesium</keyword>
<dbReference type="Gene3D" id="3.40.1190.20">
    <property type="match status" value="1"/>
</dbReference>
<evidence type="ECO:0000256" key="15">
    <source>
        <dbReference type="ARBA" id="ARBA00047883"/>
    </source>
</evidence>
<dbReference type="GO" id="GO:0009228">
    <property type="term" value="P:thiamine biosynthetic process"/>
    <property type="evidence" value="ECO:0007669"/>
    <property type="project" value="UniProtKB-KW"/>
</dbReference>
<evidence type="ECO:0000256" key="8">
    <source>
        <dbReference type="ARBA" id="ARBA00022741"/>
    </source>
</evidence>
<evidence type="ECO:0000256" key="10">
    <source>
        <dbReference type="ARBA" id="ARBA00022840"/>
    </source>
</evidence>
<keyword evidence="8" id="KW-0547">Nucleotide-binding</keyword>
<dbReference type="CDD" id="cd01170">
    <property type="entry name" value="THZ_kinase"/>
    <property type="match status" value="1"/>
</dbReference>
<dbReference type="GO" id="GO:0004417">
    <property type="term" value="F:hydroxyethylthiazole kinase activity"/>
    <property type="evidence" value="ECO:0007669"/>
    <property type="project" value="UniProtKB-EC"/>
</dbReference>
<sequence length="521" mass="55316">MTVDLSLYLVTDSTPAILGNGDLCKVVEESLKGGVTVVQYRDKTSDTGVLVETAKKLHAITQRYNVPLLINDRVDVALASGAEGVHLGQDDMDIGTAKKLLKEDAIIGISASSIEEAVTAVENGADYLGIGTTFATPTKTNTKSIIGTAGVKKILDALSHLDRSVGTVAIGGINTRNVQRVIYQSAAPTKHLDGVAIVSAIMAAEDPESAAKELKGLITTRPTFAVDVLAPRKNEEELLLARIPEVVQRVASTHPLVHNMINFVVVNFVANMALAAGISPIMSPYGDEAKDLAVHNGALLINMGTLTSTSIPEYLKALTAYNTNGNPVVLDPVGVGATNIRRNAVTTLLAGGYFTLIKGNEREIKEVFQRSGGESQRGVDSGPTTMDDHAKATLVRDLARRERNIVLLTGAVDYLSDGNRVIAVENGHEILGRATGTGCAIGTISGAYLVAYPEDKLLAVLAGLVMYEIAAENAVASKDRVRGSGSFVPTFLDEIDIIRGKAEKGDHSWFEKRAKIRIVDV</sequence>
<dbReference type="SUPFAM" id="SSF53613">
    <property type="entry name" value="Ribokinase-like"/>
    <property type="match status" value="1"/>
</dbReference>
<dbReference type="NCBIfam" id="TIGR00693">
    <property type="entry name" value="thiE"/>
    <property type="match status" value="1"/>
</dbReference>
<dbReference type="KEGG" id="trg:TRUGW13939_06291"/>
<protein>
    <recommendedName>
        <fullName evidence="18">Thiamine phosphate synthase/TenI domain-containing protein</fullName>
    </recommendedName>
</protein>
<dbReference type="FunFam" id="3.20.20.70:FF:000104">
    <property type="entry name" value="Thiamine biosynthetic bifunctional enzyme"/>
    <property type="match status" value="1"/>
</dbReference>
<evidence type="ECO:0000256" key="16">
    <source>
        <dbReference type="ARBA" id="ARBA00061146"/>
    </source>
</evidence>
<dbReference type="OrthoDB" id="4994at2759"/>
<comment type="cofactor">
    <cofactor evidence="2">
        <name>Mg(2+)</name>
        <dbReference type="ChEBI" id="CHEBI:18420"/>
    </cofactor>
</comment>
<comment type="catalytic activity">
    <reaction evidence="1">
        <text>5-(2-hydroxyethyl)-4-methylthiazole + ATP = 4-methyl-5-(2-phosphooxyethyl)-thiazole + ADP + H(+)</text>
        <dbReference type="Rhea" id="RHEA:24212"/>
        <dbReference type="ChEBI" id="CHEBI:15378"/>
        <dbReference type="ChEBI" id="CHEBI:17957"/>
        <dbReference type="ChEBI" id="CHEBI:30616"/>
        <dbReference type="ChEBI" id="CHEBI:58296"/>
        <dbReference type="ChEBI" id="CHEBI:456216"/>
        <dbReference type="EC" id="2.7.1.50"/>
    </reaction>
</comment>
<dbReference type="Pfam" id="PF02110">
    <property type="entry name" value="HK"/>
    <property type="match status" value="1"/>
</dbReference>
<evidence type="ECO:0000256" key="4">
    <source>
        <dbReference type="ARBA" id="ARBA00004868"/>
    </source>
</evidence>
<dbReference type="PRINTS" id="PR01099">
    <property type="entry name" value="HYETHTZKNASE"/>
</dbReference>
<reference evidence="20" key="1">
    <citation type="submission" date="2020-06" db="EMBL/GenBank/DDBJ databases">
        <title>A chromosome-scale genome assembly of Talaromyces rugulosus W13939.</title>
        <authorList>
            <person name="Wang B."/>
            <person name="Guo L."/>
            <person name="Ye K."/>
            <person name="Wang L."/>
        </authorList>
    </citation>
    <scope>NUCLEOTIDE SEQUENCE [LARGE SCALE GENOMIC DNA]</scope>
    <source>
        <strain evidence="20">W13939</strain>
    </source>
</reference>
<dbReference type="GO" id="GO:0009229">
    <property type="term" value="P:thiamine diphosphate biosynthetic process"/>
    <property type="evidence" value="ECO:0007669"/>
    <property type="project" value="UniProtKB-UniPathway"/>
</dbReference>
<comment type="catalytic activity">
    <reaction evidence="13">
        <text>4-methyl-5-(2-phosphooxyethyl)-thiazole + 4-amino-2-methyl-5-(diphosphooxymethyl)pyrimidine + H(+) = thiamine phosphate + diphosphate</text>
        <dbReference type="Rhea" id="RHEA:22328"/>
        <dbReference type="ChEBI" id="CHEBI:15378"/>
        <dbReference type="ChEBI" id="CHEBI:33019"/>
        <dbReference type="ChEBI" id="CHEBI:37575"/>
        <dbReference type="ChEBI" id="CHEBI:57841"/>
        <dbReference type="ChEBI" id="CHEBI:58296"/>
        <dbReference type="EC" id="2.5.1.3"/>
    </reaction>
</comment>
<dbReference type="SUPFAM" id="SSF51391">
    <property type="entry name" value="Thiamin phosphate synthase"/>
    <property type="match status" value="1"/>
</dbReference>
<evidence type="ECO:0000256" key="11">
    <source>
        <dbReference type="ARBA" id="ARBA00022842"/>
    </source>
</evidence>
<evidence type="ECO:0000256" key="2">
    <source>
        <dbReference type="ARBA" id="ARBA00001946"/>
    </source>
</evidence>
<gene>
    <name evidence="19" type="ORF">TRUGW13939_06291</name>
</gene>
<evidence type="ECO:0000313" key="20">
    <source>
        <dbReference type="Proteomes" id="UP000509510"/>
    </source>
</evidence>
<dbReference type="InterPro" id="IPR022998">
    <property type="entry name" value="ThiamineP_synth_TenI"/>
</dbReference>
<evidence type="ECO:0000259" key="18">
    <source>
        <dbReference type="Pfam" id="PF02581"/>
    </source>
</evidence>
<evidence type="ECO:0000256" key="7">
    <source>
        <dbReference type="ARBA" id="ARBA00022723"/>
    </source>
</evidence>
<comment type="catalytic activity">
    <reaction evidence="14">
        <text>2-(2-carboxy-4-methylthiazol-5-yl)ethyl phosphate + 4-amino-2-methyl-5-(diphosphooxymethyl)pyrimidine + 2 H(+) = thiamine phosphate + CO2 + diphosphate</text>
        <dbReference type="Rhea" id="RHEA:47848"/>
        <dbReference type="ChEBI" id="CHEBI:15378"/>
        <dbReference type="ChEBI" id="CHEBI:16526"/>
        <dbReference type="ChEBI" id="CHEBI:33019"/>
        <dbReference type="ChEBI" id="CHEBI:37575"/>
        <dbReference type="ChEBI" id="CHEBI:57841"/>
        <dbReference type="ChEBI" id="CHEBI:62890"/>
        <dbReference type="EC" id="2.5.1.3"/>
    </reaction>
</comment>
<keyword evidence="9" id="KW-0418">Kinase</keyword>
<dbReference type="CDD" id="cd00564">
    <property type="entry name" value="TMP_TenI"/>
    <property type="match status" value="1"/>
</dbReference>
<keyword evidence="7" id="KW-0479">Metal-binding</keyword>
<keyword evidence="10" id="KW-0067">ATP-binding</keyword>
<dbReference type="InterPro" id="IPR036206">
    <property type="entry name" value="ThiamineP_synth_sf"/>
</dbReference>
<dbReference type="EMBL" id="CP055900">
    <property type="protein sequence ID" value="QKX59159.1"/>
    <property type="molecule type" value="Genomic_DNA"/>
</dbReference>
<dbReference type="NCBIfam" id="NF006830">
    <property type="entry name" value="PRK09355.1"/>
    <property type="match status" value="1"/>
</dbReference>
<dbReference type="HAMAP" id="MF_00097">
    <property type="entry name" value="TMP_synthase"/>
    <property type="match status" value="1"/>
</dbReference>
<comment type="pathway">
    <text evidence="4">Cofactor biosynthesis; thiamine diphosphate biosynthesis; 4-methyl-5-(2-phosphoethyl)-thiazole from 5-(2-hydroxyethyl)-4-methylthiazole: step 1/1.</text>
</comment>
<dbReference type="Pfam" id="PF02581">
    <property type="entry name" value="TMP-TENI"/>
    <property type="match status" value="1"/>
</dbReference>
<evidence type="ECO:0000256" key="1">
    <source>
        <dbReference type="ARBA" id="ARBA00001771"/>
    </source>
</evidence>
<dbReference type="InterPro" id="IPR034291">
    <property type="entry name" value="TMP_synthase"/>
</dbReference>
<evidence type="ECO:0000256" key="3">
    <source>
        <dbReference type="ARBA" id="ARBA00003814"/>
    </source>
</evidence>
<comment type="similarity">
    <text evidence="16">In the C-terminal section; belongs to the Thz kinase family.</text>
</comment>
<dbReference type="InterPro" id="IPR000417">
    <property type="entry name" value="Hyethyz_kinase"/>
</dbReference>
<evidence type="ECO:0000256" key="12">
    <source>
        <dbReference type="ARBA" id="ARBA00022977"/>
    </source>
</evidence>
<dbReference type="GO" id="GO:0000287">
    <property type="term" value="F:magnesium ion binding"/>
    <property type="evidence" value="ECO:0007669"/>
    <property type="project" value="InterPro"/>
</dbReference>
<comment type="similarity">
    <text evidence="17">In the N-terminal section; belongs to the thiamine-phosphate synthase family.</text>
</comment>
<dbReference type="Proteomes" id="UP000509510">
    <property type="component" value="Chromosome III"/>
</dbReference>
<evidence type="ECO:0000256" key="6">
    <source>
        <dbReference type="ARBA" id="ARBA00022679"/>
    </source>
</evidence>
<keyword evidence="20" id="KW-1185">Reference proteome</keyword>
<comment type="catalytic activity">
    <reaction evidence="15">
        <text>2-[(2R,5Z)-2-carboxy-4-methylthiazol-5(2H)-ylidene]ethyl phosphate + 4-amino-2-methyl-5-(diphosphooxymethyl)pyrimidine + 2 H(+) = thiamine phosphate + CO2 + diphosphate</text>
        <dbReference type="Rhea" id="RHEA:47844"/>
        <dbReference type="ChEBI" id="CHEBI:15378"/>
        <dbReference type="ChEBI" id="CHEBI:16526"/>
        <dbReference type="ChEBI" id="CHEBI:33019"/>
        <dbReference type="ChEBI" id="CHEBI:37575"/>
        <dbReference type="ChEBI" id="CHEBI:57841"/>
        <dbReference type="ChEBI" id="CHEBI:62899"/>
        <dbReference type="EC" id="2.5.1.3"/>
    </reaction>
</comment>
<evidence type="ECO:0000256" key="14">
    <source>
        <dbReference type="ARBA" id="ARBA00047851"/>
    </source>
</evidence>
<dbReference type="GO" id="GO:0004789">
    <property type="term" value="F:thiamine-phosphate diphosphorylase activity"/>
    <property type="evidence" value="ECO:0007669"/>
    <property type="project" value="UniProtKB-EC"/>
</dbReference>
<accession>A0A7H8QYJ2</accession>